<proteinExistence type="predicted"/>
<evidence type="ECO:0008006" key="3">
    <source>
        <dbReference type="Google" id="ProtNLM"/>
    </source>
</evidence>
<evidence type="ECO:0000313" key="1">
    <source>
        <dbReference type="EMBL" id="USG63138.1"/>
    </source>
</evidence>
<accession>A0ABY4W7V7</accession>
<dbReference type="Proteomes" id="UP001056291">
    <property type="component" value="Chromosome"/>
</dbReference>
<name>A0ABY4W7V7_9PROT</name>
<evidence type="ECO:0000313" key="2">
    <source>
        <dbReference type="Proteomes" id="UP001056291"/>
    </source>
</evidence>
<keyword evidence="2" id="KW-1185">Reference proteome</keyword>
<dbReference type="EMBL" id="CP098747">
    <property type="protein sequence ID" value="USG63138.1"/>
    <property type="molecule type" value="Genomic_DNA"/>
</dbReference>
<organism evidence="1 2">
    <name type="scientific">Sneathiella marina</name>
    <dbReference type="NCBI Taxonomy" id="2950108"/>
    <lineage>
        <taxon>Bacteria</taxon>
        <taxon>Pseudomonadati</taxon>
        <taxon>Pseudomonadota</taxon>
        <taxon>Alphaproteobacteria</taxon>
        <taxon>Sneathiellales</taxon>
        <taxon>Sneathiellaceae</taxon>
        <taxon>Sneathiella</taxon>
    </lineage>
</organism>
<dbReference type="RefSeq" id="WP_251937741.1">
    <property type="nucleotide sequence ID" value="NZ_CP098747.1"/>
</dbReference>
<protein>
    <recommendedName>
        <fullName evidence="3">Haemolysin-type calcium binding-related domain-containing protein</fullName>
    </recommendedName>
</protein>
<sequence>MFGTKGDESIPVTQTLTVATDDALSETGIDVTFWQAGFMLGGEGEEIVENVLFDGGEVLVDAQSTFIADAGERELLYVEEEESFVNSLAIEQSAKNDYFDMDAFGSSPDANLLSQDVAELELLMKSFAEKQVDLDTIFDEMGLSGNRVTDENLFFEGSSISMSDAQEINNPLGDEIVVGPELSLADLDFGKIIDQIADQMFISDES</sequence>
<gene>
    <name evidence="1" type="ORF">NBZ79_09135</name>
</gene>
<reference evidence="1" key="1">
    <citation type="submission" date="2022-06" db="EMBL/GenBank/DDBJ databases">
        <title>Sneathiella actinostolidae sp. nov., isolated from a sea anemonein the Western Pacific Ocean.</title>
        <authorList>
            <person name="Wei M.J."/>
        </authorList>
    </citation>
    <scope>NUCLEOTIDE SEQUENCE</scope>
    <source>
        <strain evidence="1">PHK-P5</strain>
    </source>
</reference>